<dbReference type="InterPro" id="IPR006180">
    <property type="entry name" value="3-OHacyl-CoA_DH_CS"/>
</dbReference>
<evidence type="ECO:0000256" key="3">
    <source>
        <dbReference type="ARBA" id="ARBA00011738"/>
    </source>
</evidence>
<dbReference type="Gene3D" id="1.10.1040.10">
    <property type="entry name" value="N-(1-d-carboxylethyl)-l-norvaline Dehydrogenase, domain 2"/>
    <property type="match status" value="1"/>
</dbReference>
<evidence type="ECO:0000256" key="4">
    <source>
        <dbReference type="ARBA" id="ARBA00022490"/>
    </source>
</evidence>
<evidence type="ECO:0000259" key="12">
    <source>
        <dbReference type="Pfam" id="PF02737"/>
    </source>
</evidence>
<dbReference type="GO" id="GO:0070403">
    <property type="term" value="F:NAD+ binding"/>
    <property type="evidence" value="ECO:0007669"/>
    <property type="project" value="InterPro"/>
</dbReference>
<keyword evidence="14" id="KW-1185">Reference proteome</keyword>
<dbReference type="Gene3D" id="3.40.50.720">
    <property type="entry name" value="NAD(P)-binding Rossmann-like Domain"/>
    <property type="match status" value="1"/>
</dbReference>
<evidence type="ECO:0000256" key="7">
    <source>
        <dbReference type="ARBA" id="ARBA00023027"/>
    </source>
</evidence>
<dbReference type="Pfam" id="PF00725">
    <property type="entry name" value="3HCDH"/>
    <property type="match status" value="1"/>
</dbReference>
<comment type="subunit">
    <text evidence="3">Homodimer.</text>
</comment>
<evidence type="ECO:0000256" key="2">
    <source>
        <dbReference type="ARBA" id="ARBA00009463"/>
    </source>
</evidence>
<dbReference type="InterPro" id="IPR006176">
    <property type="entry name" value="3-OHacyl-CoA_DH_NAD-bd"/>
</dbReference>
<organism evidence="13 14">
    <name type="scientific">Hyaloscypha variabilis (strain UAMH 11265 / GT02V1 / F)</name>
    <name type="common">Meliniomyces variabilis</name>
    <dbReference type="NCBI Taxonomy" id="1149755"/>
    <lineage>
        <taxon>Eukaryota</taxon>
        <taxon>Fungi</taxon>
        <taxon>Dikarya</taxon>
        <taxon>Ascomycota</taxon>
        <taxon>Pezizomycotina</taxon>
        <taxon>Leotiomycetes</taxon>
        <taxon>Helotiales</taxon>
        <taxon>Hyaloscyphaceae</taxon>
        <taxon>Hyaloscypha</taxon>
        <taxon>Hyaloscypha variabilis</taxon>
    </lineage>
</organism>
<protein>
    <recommendedName>
        <fullName evidence="9">L-gulonate 3-dehydrogenase</fullName>
        <ecNumber evidence="8">1.1.1.45</ecNumber>
    </recommendedName>
    <alternativeName>
        <fullName evidence="9">L-gulonate 3-dehydrogenase</fullName>
    </alternativeName>
</protein>
<feature type="domain" description="3-hydroxyacyl-CoA dehydrogenase C-terminal" evidence="11">
    <location>
        <begin position="187"/>
        <end position="255"/>
    </location>
</feature>
<evidence type="ECO:0000313" key="14">
    <source>
        <dbReference type="Proteomes" id="UP000235786"/>
    </source>
</evidence>
<keyword evidence="6" id="KW-0560">Oxidoreductase</keyword>
<dbReference type="Proteomes" id="UP000235786">
    <property type="component" value="Unassembled WGS sequence"/>
</dbReference>
<dbReference type="SUPFAM" id="SSF51735">
    <property type="entry name" value="NAD(P)-binding Rossmann-fold domains"/>
    <property type="match status" value="1"/>
</dbReference>
<gene>
    <name evidence="13" type="ORF">L207DRAFT_444459</name>
</gene>
<evidence type="ECO:0000313" key="13">
    <source>
        <dbReference type="EMBL" id="PMD30018.1"/>
    </source>
</evidence>
<evidence type="ECO:0000256" key="1">
    <source>
        <dbReference type="ARBA" id="ARBA00004496"/>
    </source>
</evidence>
<sequence>MDRIRVTLIGAGTIGLSFAASHLTQARDCQVTIYDTRPDIKAYIYQMLPGYLSNSEETIQVDSLFASGRLRLAASIQDAVQNADIVQEQGPENVSFKQAVWPEIEAHAKPECLFWSSTSGITASKQSESMRSSRRLIVVHPYNPPHIMPLLEIVPGPDTDPQLVEQAVNYWKYLGKVPVVLGKECTGFVANRLAFALLREAINLVNEGIISVKQADTIVENSMGPRWAVAGPFKSYHLGGGAGGIEGFMKNVGSTIQACWEDLGVVNMGQGWESSVLEQTSDAYGEVKTSDLRERDQLLKEIIDMREGGLGNIPLRK</sequence>
<evidence type="ECO:0000256" key="5">
    <source>
        <dbReference type="ARBA" id="ARBA00022553"/>
    </source>
</evidence>
<evidence type="ECO:0000256" key="10">
    <source>
        <dbReference type="PIRSR" id="PIRSR000105-1"/>
    </source>
</evidence>
<dbReference type="PROSITE" id="PS00067">
    <property type="entry name" value="3HCDH"/>
    <property type="match status" value="1"/>
</dbReference>
<dbReference type="InterPro" id="IPR036291">
    <property type="entry name" value="NAD(P)-bd_dom_sf"/>
</dbReference>
<feature type="domain" description="3-hydroxyacyl-CoA dehydrogenase NAD binding" evidence="12">
    <location>
        <begin position="6"/>
        <end position="184"/>
    </location>
</feature>
<dbReference type="Pfam" id="PF02737">
    <property type="entry name" value="3HCDH_N"/>
    <property type="match status" value="1"/>
</dbReference>
<dbReference type="EC" id="1.1.1.45" evidence="8"/>
<dbReference type="PIRSF" id="PIRSF000105">
    <property type="entry name" value="HCDH"/>
    <property type="match status" value="1"/>
</dbReference>
<comment type="similarity">
    <text evidence="2">Belongs to the 3-hydroxyacyl-CoA dehydrogenase family.</text>
</comment>
<name>A0A2J6QUT4_HYAVF</name>
<dbReference type="InterPro" id="IPR008927">
    <property type="entry name" value="6-PGluconate_DH-like_C_sf"/>
</dbReference>
<evidence type="ECO:0000256" key="9">
    <source>
        <dbReference type="ARBA" id="ARBA00042709"/>
    </source>
</evidence>
<dbReference type="GO" id="GO:0006631">
    <property type="term" value="P:fatty acid metabolic process"/>
    <property type="evidence" value="ECO:0007669"/>
    <property type="project" value="InterPro"/>
</dbReference>
<evidence type="ECO:0000259" key="11">
    <source>
        <dbReference type="Pfam" id="PF00725"/>
    </source>
</evidence>
<evidence type="ECO:0000256" key="6">
    <source>
        <dbReference type="ARBA" id="ARBA00023002"/>
    </source>
</evidence>
<dbReference type="SUPFAM" id="SSF48179">
    <property type="entry name" value="6-phosphogluconate dehydrogenase C-terminal domain-like"/>
    <property type="match status" value="1"/>
</dbReference>
<evidence type="ECO:0000256" key="8">
    <source>
        <dbReference type="ARBA" id="ARBA00038962"/>
    </source>
</evidence>
<dbReference type="InterPro" id="IPR022694">
    <property type="entry name" value="3-OHacyl-CoA_DH"/>
</dbReference>
<dbReference type="STRING" id="1149755.A0A2J6QUT4"/>
<comment type="subcellular location">
    <subcellularLocation>
        <location evidence="1">Cytoplasm</location>
    </subcellularLocation>
</comment>
<reference evidence="13 14" key="1">
    <citation type="submission" date="2016-04" db="EMBL/GenBank/DDBJ databases">
        <title>A degradative enzymes factory behind the ericoid mycorrhizal symbiosis.</title>
        <authorList>
            <consortium name="DOE Joint Genome Institute"/>
            <person name="Martino E."/>
            <person name="Morin E."/>
            <person name="Grelet G."/>
            <person name="Kuo A."/>
            <person name="Kohler A."/>
            <person name="Daghino S."/>
            <person name="Barry K."/>
            <person name="Choi C."/>
            <person name="Cichocki N."/>
            <person name="Clum A."/>
            <person name="Copeland A."/>
            <person name="Hainaut M."/>
            <person name="Haridas S."/>
            <person name="Labutti K."/>
            <person name="Lindquist E."/>
            <person name="Lipzen A."/>
            <person name="Khouja H.-R."/>
            <person name="Murat C."/>
            <person name="Ohm R."/>
            <person name="Olson A."/>
            <person name="Spatafora J."/>
            <person name="Veneault-Fourrey C."/>
            <person name="Henrissat B."/>
            <person name="Grigoriev I."/>
            <person name="Martin F."/>
            <person name="Perotto S."/>
        </authorList>
    </citation>
    <scope>NUCLEOTIDE SEQUENCE [LARGE SCALE GENOMIC DNA]</scope>
    <source>
        <strain evidence="13 14">F</strain>
    </source>
</reference>
<keyword evidence="7" id="KW-0520">NAD</keyword>
<feature type="site" description="Important for catalytic activity" evidence="10">
    <location>
        <position position="140"/>
    </location>
</feature>
<dbReference type="OrthoDB" id="2021159at2759"/>
<dbReference type="EMBL" id="KZ613969">
    <property type="protein sequence ID" value="PMD30018.1"/>
    <property type="molecule type" value="Genomic_DNA"/>
</dbReference>
<dbReference type="PANTHER" id="PTHR48075">
    <property type="entry name" value="3-HYDROXYACYL-COA DEHYDROGENASE FAMILY PROTEIN"/>
    <property type="match status" value="1"/>
</dbReference>
<keyword evidence="5" id="KW-0597">Phosphoprotein</keyword>
<accession>A0A2J6QUT4</accession>
<dbReference type="InterPro" id="IPR013328">
    <property type="entry name" value="6PGD_dom2"/>
</dbReference>
<dbReference type="GO" id="GO:0005737">
    <property type="term" value="C:cytoplasm"/>
    <property type="evidence" value="ECO:0007669"/>
    <property type="project" value="UniProtKB-SubCell"/>
</dbReference>
<keyword evidence="4" id="KW-0963">Cytoplasm</keyword>
<dbReference type="PANTHER" id="PTHR48075:SF1">
    <property type="entry name" value="LAMBDA-CRYSTALLIN HOMOLOG"/>
    <property type="match status" value="1"/>
</dbReference>
<dbReference type="InterPro" id="IPR006108">
    <property type="entry name" value="3HC_DH_C"/>
</dbReference>
<proteinExistence type="inferred from homology"/>
<dbReference type="GO" id="GO:0050104">
    <property type="term" value="F:L-gulonate 3-dehydrogenase activity"/>
    <property type="evidence" value="ECO:0007669"/>
    <property type="project" value="UniProtKB-EC"/>
</dbReference>
<dbReference type="AlphaFoldDB" id="A0A2J6QUT4"/>